<dbReference type="Proteomes" id="UP000008177">
    <property type="component" value="Unplaced contigs"/>
</dbReference>
<dbReference type="HOGENOM" id="CLU_3068417_0_0_1"/>
<evidence type="ECO:0000313" key="1">
    <source>
        <dbReference type="EMBL" id="CCD51038.1"/>
    </source>
</evidence>
<dbReference type="InParanoid" id="G2YH04"/>
<protein>
    <submittedName>
        <fullName evidence="1">Uncharacterized protein</fullName>
    </submittedName>
</protein>
<proteinExistence type="predicted"/>
<evidence type="ECO:0000313" key="2">
    <source>
        <dbReference type="Proteomes" id="UP000008177"/>
    </source>
</evidence>
<dbReference type="AlphaFoldDB" id="G2YH04"/>
<gene>
    <name evidence="1" type="ORF">BofuT4_uP023060.1</name>
</gene>
<organism evidence="1 2">
    <name type="scientific">Botryotinia fuckeliana (strain T4)</name>
    <name type="common">Noble rot fungus</name>
    <name type="synonym">Botrytis cinerea</name>
    <dbReference type="NCBI Taxonomy" id="999810"/>
    <lineage>
        <taxon>Eukaryota</taxon>
        <taxon>Fungi</taxon>
        <taxon>Dikarya</taxon>
        <taxon>Ascomycota</taxon>
        <taxon>Pezizomycotina</taxon>
        <taxon>Leotiomycetes</taxon>
        <taxon>Helotiales</taxon>
        <taxon>Sclerotiniaceae</taxon>
        <taxon>Botrytis</taxon>
    </lineage>
</organism>
<accession>G2YH04</accession>
<reference evidence="2" key="1">
    <citation type="journal article" date="2011" name="PLoS Genet.">
        <title>Genomic analysis of the necrotrophic fungal pathogens Sclerotinia sclerotiorum and Botrytis cinerea.</title>
        <authorList>
            <person name="Amselem J."/>
            <person name="Cuomo C.A."/>
            <person name="van Kan J.A."/>
            <person name="Viaud M."/>
            <person name="Benito E.P."/>
            <person name="Couloux A."/>
            <person name="Coutinho P.M."/>
            <person name="de Vries R.P."/>
            <person name="Dyer P.S."/>
            <person name="Fillinger S."/>
            <person name="Fournier E."/>
            <person name="Gout L."/>
            <person name="Hahn M."/>
            <person name="Kohn L."/>
            <person name="Lapalu N."/>
            <person name="Plummer K.M."/>
            <person name="Pradier J.M."/>
            <person name="Quevillon E."/>
            <person name="Sharon A."/>
            <person name="Simon A."/>
            <person name="ten Have A."/>
            <person name="Tudzynski B."/>
            <person name="Tudzynski P."/>
            <person name="Wincker P."/>
            <person name="Andrew M."/>
            <person name="Anthouard V."/>
            <person name="Beever R.E."/>
            <person name="Beffa R."/>
            <person name="Benoit I."/>
            <person name="Bouzid O."/>
            <person name="Brault B."/>
            <person name="Chen Z."/>
            <person name="Choquer M."/>
            <person name="Collemare J."/>
            <person name="Cotton P."/>
            <person name="Danchin E.G."/>
            <person name="Da Silva C."/>
            <person name="Gautier A."/>
            <person name="Giraud C."/>
            <person name="Giraud T."/>
            <person name="Gonzalez C."/>
            <person name="Grossetete S."/>
            <person name="Guldener U."/>
            <person name="Henrissat B."/>
            <person name="Howlett B.J."/>
            <person name="Kodira C."/>
            <person name="Kretschmer M."/>
            <person name="Lappartient A."/>
            <person name="Leroch M."/>
            <person name="Levis C."/>
            <person name="Mauceli E."/>
            <person name="Neuveglise C."/>
            <person name="Oeser B."/>
            <person name="Pearson M."/>
            <person name="Poulain J."/>
            <person name="Poussereau N."/>
            <person name="Quesneville H."/>
            <person name="Rascle C."/>
            <person name="Schumacher J."/>
            <person name="Segurens B."/>
            <person name="Sexton A."/>
            <person name="Silva E."/>
            <person name="Sirven C."/>
            <person name="Soanes D.M."/>
            <person name="Talbot N.J."/>
            <person name="Templeton M."/>
            <person name="Yandava C."/>
            <person name="Yarden O."/>
            <person name="Zeng Q."/>
            <person name="Rollins J.A."/>
            <person name="Lebrun M.H."/>
            <person name="Dickman M."/>
        </authorList>
    </citation>
    <scope>NUCLEOTIDE SEQUENCE [LARGE SCALE GENOMIC DNA]</scope>
    <source>
        <strain evidence="2">T4</strain>
    </source>
</reference>
<name>G2YH04_BOTF4</name>
<sequence length="53" mass="5942">MLIEKFWPLRRLIAEAYGMEGCDESGGDQKFVWGFEKGEDEISGVLDDEGGET</sequence>
<dbReference type="EMBL" id="FQ790332">
    <property type="protein sequence ID" value="CCD51038.1"/>
    <property type="molecule type" value="Genomic_DNA"/>
</dbReference>